<dbReference type="AlphaFoldDB" id="A0AAV7MKC7"/>
<accession>A0AAV7MKC7</accession>
<organism evidence="2 3">
    <name type="scientific">Pleurodeles waltl</name>
    <name type="common">Iberian ribbed newt</name>
    <dbReference type="NCBI Taxonomy" id="8319"/>
    <lineage>
        <taxon>Eukaryota</taxon>
        <taxon>Metazoa</taxon>
        <taxon>Chordata</taxon>
        <taxon>Craniata</taxon>
        <taxon>Vertebrata</taxon>
        <taxon>Euteleostomi</taxon>
        <taxon>Amphibia</taxon>
        <taxon>Batrachia</taxon>
        <taxon>Caudata</taxon>
        <taxon>Salamandroidea</taxon>
        <taxon>Salamandridae</taxon>
        <taxon>Pleurodelinae</taxon>
        <taxon>Pleurodeles</taxon>
    </lineage>
</organism>
<evidence type="ECO:0000313" key="2">
    <source>
        <dbReference type="EMBL" id="KAJ1103524.1"/>
    </source>
</evidence>
<sequence>MVPRGASPGSSLRPSSGRHLEVRQKLRMRLTTGHPGARRHPLTLFYGVAGRSPTGAPPVDTGLRSSPGPPQAPACLGRGRASPSLCGHSILRGSPAAPRLSSKGAVASPARVTLRVFRLATGPQASGLPVPRPGPPLLFAA</sequence>
<dbReference type="Proteomes" id="UP001066276">
    <property type="component" value="Chromosome 9"/>
</dbReference>
<name>A0AAV7MKC7_PLEWA</name>
<feature type="region of interest" description="Disordered" evidence="1">
    <location>
        <begin position="1"/>
        <end position="25"/>
    </location>
</feature>
<evidence type="ECO:0000256" key="1">
    <source>
        <dbReference type="SAM" id="MobiDB-lite"/>
    </source>
</evidence>
<dbReference type="EMBL" id="JANPWB010000013">
    <property type="protein sequence ID" value="KAJ1103524.1"/>
    <property type="molecule type" value="Genomic_DNA"/>
</dbReference>
<gene>
    <name evidence="2" type="ORF">NDU88_000946</name>
</gene>
<protein>
    <submittedName>
        <fullName evidence="2">Uncharacterized protein</fullName>
    </submittedName>
</protein>
<reference evidence="2" key="1">
    <citation type="journal article" date="2022" name="bioRxiv">
        <title>Sequencing and chromosome-scale assembly of the giantPleurodeles waltlgenome.</title>
        <authorList>
            <person name="Brown T."/>
            <person name="Elewa A."/>
            <person name="Iarovenko S."/>
            <person name="Subramanian E."/>
            <person name="Araus A.J."/>
            <person name="Petzold A."/>
            <person name="Susuki M."/>
            <person name="Suzuki K.-i.T."/>
            <person name="Hayashi T."/>
            <person name="Toyoda A."/>
            <person name="Oliveira C."/>
            <person name="Osipova E."/>
            <person name="Leigh N.D."/>
            <person name="Simon A."/>
            <person name="Yun M.H."/>
        </authorList>
    </citation>
    <scope>NUCLEOTIDE SEQUENCE</scope>
    <source>
        <strain evidence="2">20211129_DDA</strain>
        <tissue evidence="2">Liver</tissue>
    </source>
</reference>
<keyword evidence="3" id="KW-1185">Reference proteome</keyword>
<comment type="caution">
    <text evidence="2">The sequence shown here is derived from an EMBL/GenBank/DDBJ whole genome shotgun (WGS) entry which is preliminary data.</text>
</comment>
<proteinExistence type="predicted"/>
<feature type="region of interest" description="Disordered" evidence="1">
    <location>
        <begin position="47"/>
        <end position="79"/>
    </location>
</feature>
<evidence type="ECO:0000313" key="3">
    <source>
        <dbReference type="Proteomes" id="UP001066276"/>
    </source>
</evidence>
<feature type="compositionally biased region" description="Low complexity" evidence="1">
    <location>
        <begin position="1"/>
        <end position="17"/>
    </location>
</feature>